<comment type="caution">
    <text evidence="1">The sequence shown here is derived from an EMBL/GenBank/DDBJ whole genome shotgun (WGS) entry which is preliminary data.</text>
</comment>
<name>A0A9X2BR82_9BACL</name>
<gene>
    <name evidence="1" type="ORF">M0651_07805</name>
</gene>
<dbReference type="EMBL" id="JALPRK010000005">
    <property type="protein sequence ID" value="MCK8487070.1"/>
    <property type="molecule type" value="Genomic_DNA"/>
</dbReference>
<dbReference type="Proteomes" id="UP001139534">
    <property type="component" value="Unassembled WGS sequence"/>
</dbReference>
<accession>A0A9X2BR82</accession>
<evidence type="ECO:0000313" key="2">
    <source>
        <dbReference type="Proteomes" id="UP001139534"/>
    </source>
</evidence>
<organism evidence="1 2">
    <name type="scientific">Paenibacillus mellifer</name>
    <dbReference type="NCBI Taxonomy" id="2937794"/>
    <lineage>
        <taxon>Bacteria</taxon>
        <taxon>Bacillati</taxon>
        <taxon>Bacillota</taxon>
        <taxon>Bacilli</taxon>
        <taxon>Bacillales</taxon>
        <taxon>Paenibacillaceae</taxon>
        <taxon>Paenibacillus</taxon>
    </lineage>
</organism>
<sequence length="280" mass="33485">MSNDRFEGLNLITYDFKNEDPCEEVRDEKDPFRKFELYKNSKSNFDCDSSKLAYRIYKLLWGWNYRNRFSIPDNLKGKLEATKWERLGPDTMNSFLTTYNHACKIYSQDHDKVRDNYSLKKFASLTHSIGNFTLVPFKLDFRQDVKSFNQNRGWHGSEYFVYDYFDLSLKLIKETVSETGFKAYIDTFYLNDYVDHKYDIIPLFRGHVELLKEDKLLLENPNRFLPTTEAELIEYLRNVLEKIESRGIRIVKELLNKNLIIPLAQNRLSYERKHNKIRDG</sequence>
<reference evidence="1" key="1">
    <citation type="submission" date="2022-04" db="EMBL/GenBank/DDBJ databases">
        <authorList>
            <person name="Seo M.-J."/>
        </authorList>
    </citation>
    <scope>NUCLEOTIDE SEQUENCE</scope>
    <source>
        <strain evidence="1">MBLB2552</strain>
    </source>
</reference>
<keyword evidence="2" id="KW-1185">Reference proteome</keyword>
<protein>
    <submittedName>
        <fullName evidence="1">Uncharacterized protein</fullName>
    </submittedName>
</protein>
<dbReference type="AlphaFoldDB" id="A0A9X2BR82"/>
<dbReference type="RefSeq" id="WP_248551281.1">
    <property type="nucleotide sequence ID" value="NZ_JALPRK010000005.1"/>
</dbReference>
<proteinExistence type="predicted"/>
<evidence type="ECO:0000313" key="1">
    <source>
        <dbReference type="EMBL" id="MCK8487070.1"/>
    </source>
</evidence>